<feature type="compositionally biased region" description="Polar residues" evidence="2">
    <location>
        <begin position="264"/>
        <end position="296"/>
    </location>
</feature>
<evidence type="ECO:0000256" key="2">
    <source>
        <dbReference type="SAM" id="MobiDB-lite"/>
    </source>
</evidence>
<feature type="region of interest" description="Disordered" evidence="2">
    <location>
        <begin position="1"/>
        <end position="31"/>
    </location>
</feature>
<dbReference type="InterPro" id="IPR028245">
    <property type="entry name" value="PIL1/LSP1"/>
</dbReference>
<dbReference type="AlphaFoldDB" id="A0A6A7BRW3"/>
<dbReference type="EMBL" id="MU006022">
    <property type="protein sequence ID" value="KAF2857943.1"/>
    <property type="molecule type" value="Genomic_DNA"/>
</dbReference>
<proteinExistence type="predicted"/>
<name>A0A6A7BRW3_9PEZI</name>
<dbReference type="Gene3D" id="1.20.1270.60">
    <property type="entry name" value="Arfaptin homology (AH) domain/BAR domain"/>
    <property type="match status" value="1"/>
</dbReference>
<keyword evidence="1" id="KW-0597">Phosphoprotein</keyword>
<dbReference type="GO" id="GO:0005886">
    <property type="term" value="C:plasma membrane"/>
    <property type="evidence" value="ECO:0007669"/>
    <property type="project" value="TreeGrafter"/>
</dbReference>
<protein>
    <recommendedName>
        <fullName evidence="5">Sphingolipid long chain base-responsive protein LSP1</fullName>
    </recommendedName>
</protein>
<keyword evidence="4" id="KW-1185">Reference proteome</keyword>
<gene>
    <name evidence="3" type="ORF">K470DRAFT_149681</name>
</gene>
<dbReference type="GO" id="GO:0006897">
    <property type="term" value="P:endocytosis"/>
    <property type="evidence" value="ECO:0007669"/>
    <property type="project" value="TreeGrafter"/>
</dbReference>
<organism evidence="3 4">
    <name type="scientific">Piedraia hortae CBS 480.64</name>
    <dbReference type="NCBI Taxonomy" id="1314780"/>
    <lineage>
        <taxon>Eukaryota</taxon>
        <taxon>Fungi</taxon>
        <taxon>Dikarya</taxon>
        <taxon>Ascomycota</taxon>
        <taxon>Pezizomycotina</taxon>
        <taxon>Dothideomycetes</taxon>
        <taxon>Dothideomycetidae</taxon>
        <taxon>Capnodiales</taxon>
        <taxon>Piedraiaceae</taxon>
        <taxon>Piedraia</taxon>
    </lineage>
</organism>
<sequence>MLNRSQSTRSKKSENDTRSSGRRHFGLSSLRGTQQPDISRRLYKLIKTQKHQISSYEVASRESRGIASQLSTWGEGTEDDTILDVSDKVAVLLSEMAEQEDIYAQNLEESRGILKQIRNIEHSVQPSRTHKIKVQEEIQKLKFKEPESTKLVTLEQELVRAEAQCLVADAQLSNVTRQKFKEAFDVHTAAAIERAEKQLLLAQQARRLLNLVDDTPIAPGETRPPFNNASAAREALNDAEAALRSWSPSYSPIQSSLSRVGSNAVQPENISPSMTENTTSVNAPGQVSVNSGNYVTGNMGPTPAEVVQQLPEQFQQINLNQQQAAT</sequence>
<dbReference type="InterPro" id="IPR027267">
    <property type="entry name" value="AH/BAR_dom_sf"/>
</dbReference>
<dbReference type="Pfam" id="PF13805">
    <property type="entry name" value="Pil1"/>
    <property type="match status" value="1"/>
</dbReference>
<dbReference type="PANTHER" id="PTHR31962:SF4">
    <property type="entry name" value="PRIMARY COMPONENT OF EISOSOMES (EUROFUNG)"/>
    <property type="match status" value="1"/>
</dbReference>
<dbReference type="FunFam" id="1.20.1270.60:FF:000005">
    <property type="entry name" value="Sphingolipid long chain base-responsive pil1"/>
    <property type="match status" value="1"/>
</dbReference>
<dbReference type="OrthoDB" id="5599269at2759"/>
<dbReference type="GO" id="GO:0036286">
    <property type="term" value="C:eisosome filament"/>
    <property type="evidence" value="ECO:0007669"/>
    <property type="project" value="TreeGrafter"/>
</dbReference>
<evidence type="ECO:0008006" key="5">
    <source>
        <dbReference type="Google" id="ProtNLM"/>
    </source>
</evidence>
<dbReference type="Proteomes" id="UP000799421">
    <property type="component" value="Unassembled WGS sequence"/>
</dbReference>
<dbReference type="PANTHER" id="PTHR31962">
    <property type="entry name" value="SPHINGOLIPID LONG CHAIN BASE-RESPONSIVE PROTEIN PIL1"/>
    <property type="match status" value="1"/>
</dbReference>
<reference evidence="3" key="1">
    <citation type="journal article" date="2020" name="Stud. Mycol.">
        <title>101 Dothideomycetes genomes: a test case for predicting lifestyles and emergence of pathogens.</title>
        <authorList>
            <person name="Haridas S."/>
            <person name="Albert R."/>
            <person name="Binder M."/>
            <person name="Bloem J."/>
            <person name="Labutti K."/>
            <person name="Salamov A."/>
            <person name="Andreopoulos B."/>
            <person name="Baker S."/>
            <person name="Barry K."/>
            <person name="Bills G."/>
            <person name="Bluhm B."/>
            <person name="Cannon C."/>
            <person name="Castanera R."/>
            <person name="Culley D."/>
            <person name="Daum C."/>
            <person name="Ezra D."/>
            <person name="Gonzalez J."/>
            <person name="Henrissat B."/>
            <person name="Kuo A."/>
            <person name="Liang C."/>
            <person name="Lipzen A."/>
            <person name="Lutzoni F."/>
            <person name="Magnuson J."/>
            <person name="Mondo S."/>
            <person name="Nolan M."/>
            <person name="Ohm R."/>
            <person name="Pangilinan J."/>
            <person name="Park H.-J."/>
            <person name="Ramirez L."/>
            <person name="Alfaro M."/>
            <person name="Sun H."/>
            <person name="Tritt A."/>
            <person name="Yoshinaga Y."/>
            <person name="Zwiers L.-H."/>
            <person name="Turgeon B."/>
            <person name="Goodwin S."/>
            <person name="Spatafora J."/>
            <person name="Crous P."/>
            <person name="Grigoriev I."/>
        </authorList>
    </citation>
    <scope>NUCLEOTIDE SEQUENCE</scope>
    <source>
        <strain evidence="3">CBS 480.64</strain>
    </source>
</reference>
<dbReference type="GO" id="GO:0008289">
    <property type="term" value="F:lipid binding"/>
    <property type="evidence" value="ECO:0007669"/>
    <property type="project" value="TreeGrafter"/>
</dbReference>
<evidence type="ECO:0000313" key="4">
    <source>
        <dbReference type="Proteomes" id="UP000799421"/>
    </source>
</evidence>
<evidence type="ECO:0000313" key="3">
    <source>
        <dbReference type="EMBL" id="KAF2857943.1"/>
    </source>
</evidence>
<dbReference type="GO" id="GO:0070941">
    <property type="term" value="P:eisosome assembly"/>
    <property type="evidence" value="ECO:0007669"/>
    <property type="project" value="TreeGrafter"/>
</dbReference>
<feature type="region of interest" description="Disordered" evidence="2">
    <location>
        <begin position="264"/>
        <end position="303"/>
    </location>
</feature>
<evidence type="ECO:0000256" key="1">
    <source>
        <dbReference type="ARBA" id="ARBA00022553"/>
    </source>
</evidence>
<accession>A0A6A7BRW3</accession>